<evidence type="ECO:0000313" key="1">
    <source>
        <dbReference type="EMBL" id="MFD0750523.1"/>
    </source>
</evidence>
<dbReference type="EMBL" id="JBHTHU010000006">
    <property type="protein sequence ID" value="MFD0750523.1"/>
    <property type="molecule type" value="Genomic_DNA"/>
</dbReference>
<dbReference type="NCBIfam" id="TIGR01200">
    <property type="entry name" value="GLPGLI"/>
    <property type="match status" value="1"/>
</dbReference>
<sequence>MKKILTIIGFITLISNMVIAQGARMVTSGIIEFEKKVNMHAIAKQELGTPPYPDRVLEVEDYKKTVPQFMTFNSKLVFGDNKSLFTPVPISSSSYVNLYDNPMGMQLNTVYADMNTNSLVAQKEIYGDLFVVKDSTRKITWRLTGETQEIAGFTCRRANGIILDSVYLVAFYTDKIWFSGGPESFTGLPGMILKLAIPHENVVWTATKVTEQAIPPATLAPPKKGTSITPKALYDKLKDHMKDWNTIGDYELKVFML</sequence>
<dbReference type="RefSeq" id="WP_377099865.1">
    <property type="nucleotide sequence ID" value="NZ_JBHTHU010000006.1"/>
</dbReference>
<dbReference type="Pfam" id="PF09697">
    <property type="entry name" value="Porph_ging"/>
    <property type="match status" value="1"/>
</dbReference>
<evidence type="ECO:0000313" key="2">
    <source>
        <dbReference type="Proteomes" id="UP001596958"/>
    </source>
</evidence>
<comment type="caution">
    <text evidence="1">The sequence shown here is derived from an EMBL/GenBank/DDBJ whole genome shotgun (WGS) entry which is preliminary data.</text>
</comment>
<accession>A0ABW2YXI0</accession>
<proteinExistence type="predicted"/>
<dbReference type="Proteomes" id="UP001596958">
    <property type="component" value="Unassembled WGS sequence"/>
</dbReference>
<dbReference type="InterPro" id="IPR005901">
    <property type="entry name" value="GLPGLI"/>
</dbReference>
<keyword evidence="2" id="KW-1185">Reference proteome</keyword>
<reference evidence="2" key="1">
    <citation type="journal article" date="2019" name="Int. J. Syst. Evol. Microbiol.">
        <title>The Global Catalogue of Microorganisms (GCM) 10K type strain sequencing project: providing services to taxonomists for standard genome sequencing and annotation.</title>
        <authorList>
            <consortium name="The Broad Institute Genomics Platform"/>
            <consortium name="The Broad Institute Genome Sequencing Center for Infectious Disease"/>
            <person name="Wu L."/>
            <person name="Ma J."/>
        </authorList>
    </citation>
    <scope>NUCLEOTIDE SEQUENCE [LARGE SCALE GENOMIC DNA]</scope>
    <source>
        <strain evidence="2">CCUG 63418</strain>
    </source>
</reference>
<organism evidence="1 2">
    <name type="scientific">Mucilaginibacter calamicampi</name>
    <dbReference type="NCBI Taxonomy" id="1302352"/>
    <lineage>
        <taxon>Bacteria</taxon>
        <taxon>Pseudomonadati</taxon>
        <taxon>Bacteroidota</taxon>
        <taxon>Sphingobacteriia</taxon>
        <taxon>Sphingobacteriales</taxon>
        <taxon>Sphingobacteriaceae</taxon>
        <taxon>Mucilaginibacter</taxon>
    </lineage>
</organism>
<name>A0ABW2YXI0_9SPHI</name>
<gene>
    <name evidence="1" type="ORF">ACFQZS_10240</name>
</gene>
<protein>
    <submittedName>
        <fullName evidence="1">GLPGLI family protein</fullName>
    </submittedName>
</protein>